<organism evidence="1 2">
    <name type="scientific">Dendrolimus kikuchii</name>
    <dbReference type="NCBI Taxonomy" id="765133"/>
    <lineage>
        <taxon>Eukaryota</taxon>
        <taxon>Metazoa</taxon>
        <taxon>Ecdysozoa</taxon>
        <taxon>Arthropoda</taxon>
        <taxon>Hexapoda</taxon>
        <taxon>Insecta</taxon>
        <taxon>Pterygota</taxon>
        <taxon>Neoptera</taxon>
        <taxon>Endopterygota</taxon>
        <taxon>Lepidoptera</taxon>
        <taxon>Glossata</taxon>
        <taxon>Ditrysia</taxon>
        <taxon>Bombycoidea</taxon>
        <taxon>Lasiocampidae</taxon>
        <taxon>Dendrolimus</taxon>
    </lineage>
</organism>
<sequence length="131" mass="14789">MRFVSRVSVVRGGRALFYLPIESYLIRARCLSVCSVRIMKRNKNTNGSNKKRTVKVEEKEPTDIDTEVKPDSLDEEEQGFGGWLRSPDGMETMKLFVIANSIVMVTTLIYPNIQTVAAIVTDMIYGSDTLH</sequence>
<evidence type="ECO:0000313" key="2">
    <source>
        <dbReference type="Proteomes" id="UP000824533"/>
    </source>
</evidence>
<protein>
    <submittedName>
        <fullName evidence="1">Uncharacterized protein</fullName>
    </submittedName>
</protein>
<keyword evidence="2" id="KW-1185">Reference proteome</keyword>
<proteinExistence type="predicted"/>
<dbReference type="EMBL" id="CM034401">
    <property type="protein sequence ID" value="KAJ0175776.1"/>
    <property type="molecule type" value="Genomic_DNA"/>
</dbReference>
<accession>A0ACC1CW05</accession>
<gene>
    <name evidence="1" type="ORF">K1T71_008935</name>
</gene>
<dbReference type="Proteomes" id="UP000824533">
    <property type="component" value="Linkage Group LG15"/>
</dbReference>
<reference evidence="1 2" key="1">
    <citation type="journal article" date="2021" name="Front. Genet.">
        <title>Chromosome-Level Genome Assembly Reveals Significant Gene Expansion in the Toll and IMD Signaling Pathways of Dendrolimus kikuchii.</title>
        <authorList>
            <person name="Zhou J."/>
            <person name="Wu P."/>
            <person name="Xiong Z."/>
            <person name="Liu N."/>
            <person name="Zhao N."/>
            <person name="Ji M."/>
            <person name="Qiu Y."/>
            <person name="Yang B."/>
        </authorList>
    </citation>
    <scope>NUCLEOTIDE SEQUENCE [LARGE SCALE GENOMIC DNA]</scope>
    <source>
        <strain evidence="1">Ann1</strain>
    </source>
</reference>
<evidence type="ECO:0000313" key="1">
    <source>
        <dbReference type="EMBL" id="KAJ0175776.1"/>
    </source>
</evidence>
<comment type="caution">
    <text evidence="1">The sequence shown here is derived from an EMBL/GenBank/DDBJ whole genome shotgun (WGS) entry which is preliminary data.</text>
</comment>
<name>A0ACC1CW05_9NEOP</name>